<evidence type="ECO:0000313" key="8">
    <source>
        <dbReference type="Proteomes" id="UP000233524"/>
    </source>
</evidence>
<sequence length="270" mass="29033">MGEVALIACVFGRLVGEPESEPETISVRILTGSTPRDISEPDPSLTVGILHPRVIPQTDLTTSPKMDHGDMDMDMGGTATTSAMPSATSAASMSMGGSSSSCKISMLWNWNTVDSCFIARSWHVTSKGMFAGSCIGVVLLGMCLELLRRSVKEYDRYLIRQHKAYFLASTTSAVPAASKASGEGSDSGAPACVAIPAFRPNVFQQAIRAFLHMVQFAVAYFLMLLAMYYNGYIIICIFIGSYLGSFIFQWEPLTERGNTSAANEATVCCG</sequence>
<dbReference type="GO" id="GO:0005375">
    <property type="term" value="F:copper ion transmembrane transporter activity"/>
    <property type="evidence" value="ECO:0007669"/>
    <property type="project" value="UniProtKB-UniRule"/>
</dbReference>
<dbReference type="FunCoup" id="A0A2N3N743">
    <property type="interactions" value="21"/>
</dbReference>
<keyword evidence="3 6" id="KW-0812">Transmembrane</keyword>
<feature type="transmembrane region" description="Helical" evidence="6">
    <location>
        <begin position="128"/>
        <end position="147"/>
    </location>
</feature>
<keyword evidence="6" id="KW-0187">Copper transport</keyword>
<dbReference type="Proteomes" id="UP000233524">
    <property type="component" value="Unassembled WGS sequence"/>
</dbReference>
<dbReference type="STRING" id="41688.A0A2N3N743"/>
<dbReference type="PANTHER" id="PTHR12483">
    <property type="entry name" value="SOLUTE CARRIER FAMILY 31 COPPER TRANSPORTERS"/>
    <property type="match status" value="1"/>
</dbReference>
<gene>
    <name evidence="7" type="ORF">jhhlp_005201</name>
</gene>
<dbReference type="EMBL" id="NLAX01000697">
    <property type="protein sequence ID" value="PKS08258.1"/>
    <property type="molecule type" value="Genomic_DNA"/>
</dbReference>
<accession>A0A2N3N743</accession>
<evidence type="ECO:0000313" key="7">
    <source>
        <dbReference type="EMBL" id="PKS08258.1"/>
    </source>
</evidence>
<reference evidence="7 8" key="1">
    <citation type="journal article" date="2017" name="G3 (Bethesda)">
        <title>First Draft Genome Sequence of the Pathogenic Fungus Lomentospora prolificans (Formerly Scedosporium prolificans).</title>
        <authorList>
            <person name="Luo R."/>
            <person name="Zimin A."/>
            <person name="Workman R."/>
            <person name="Fan Y."/>
            <person name="Pertea G."/>
            <person name="Grossman N."/>
            <person name="Wear M.P."/>
            <person name="Jia B."/>
            <person name="Miller H."/>
            <person name="Casadevall A."/>
            <person name="Timp W."/>
            <person name="Zhang S.X."/>
            <person name="Salzberg S.L."/>
        </authorList>
    </citation>
    <scope>NUCLEOTIDE SEQUENCE [LARGE SCALE GENOMIC DNA]</scope>
    <source>
        <strain evidence="7 8">JHH-5317</strain>
    </source>
</reference>
<comment type="caution">
    <text evidence="7">The sequence shown here is derived from an EMBL/GenBank/DDBJ whole genome shotgun (WGS) entry which is preliminary data.</text>
</comment>
<evidence type="ECO:0000256" key="5">
    <source>
        <dbReference type="ARBA" id="ARBA00023136"/>
    </source>
</evidence>
<protein>
    <recommendedName>
        <fullName evidence="6">Copper transport protein</fullName>
    </recommendedName>
</protein>
<keyword evidence="6" id="KW-0813">Transport</keyword>
<comment type="subcellular location">
    <subcellularLocation>
        <location evidence="1 6">Membrane</location>
        <topology evidence="1 6">Multi-pass membrane protein</topology>
    </subcellularLocation>
</comment>
<keyword evidence="6" id="KW-0406">Ion transport</keyword>
<dbReference type="AlphaFoldDB" id="A0A2N3N743"/>
<keyword evidence="5 6" id="KW-0472">Membrane</keyword>
<evidence type="ECO:0000256" key="1">
    <source>
        <dbReference type="ARBA" id="ARBA00004141"/>
    </source>
</evidence>
<dbReference type="GO" id="GO:0016020">
    <property type="term" value="C:membrane"/>
    <property type="evidence" value="ECO:0007669"/>
    <property type="project" value="UniProtKB-SubCell"/>
</dbReference>
<evidence type="ECO:0000256" key="4">
    <source>
        <dbReference type="ARBA" id="ARBA00022989"/>
    </source>
</evidence>
<evidence type="ECO:0000256" key="6">
    <source>
        <dbReference type="RuleBase" id="RU367022"/>
    </source>
</evidence>
<keyword evidence="4 6" id="KW-1133">Transmembrane helix</keyword>
<name>A0A2N3N743_9PEZI</name>
<keyword evidence="6" id="KW-0186">Copper</keyword>
<comment type="similarity">
    <text evidence="2 6">Belongs to the copper transporter (Ctr) (TC 1.A.56) family. SLC31A subfamily.</text>
</comment>
<proteinExistence type="inferred from homology"/>
<dbReference type="InParanoid" id="A0A2N3N743"/>
<dbReference type="VEuPathDB" id="FungiDB:jhhlp_005201"/>
<dbReference type="OrthoDB" id="161814at2759"/>
<dbReference type="PANTHER" id="PTHR12483:SF73">
    <property type="entry name" value="COPPER TRANSPORT PROTEIN CTR3"/>
    <property type="match status" value="1"/>
</dbReference>
<organism evidence="7 8">
    <name type="scientific">Lomentospora prolificans</name>
    <dbReference type="NCBI Taxonomy" id="41688"/>
    <lineage>
        <taxon>Eukaryota</taxon>
        <taxon>Fungi</taxon>
        <taxon>Dikarya</taxon>
        <taxon>Ascomycota</taxon>
        <taxon>Pezizomycotina</taxon>
        <taxon>Sordariomycetes</taxon>
        <taxon>Hypocreomycetidae</taxon>
        <taxon>Microascales</taxon>
        <taxon>Microascaceae</taxon>
        <taxon>Lomentospora</taxon>
    </lineage>
</organism>
<dbReference type="InterPro" id="IPR007274">
    <property type="entry name" value="Cop_transporter"/>
</dbReference>
<evidence type="ECO:0000256" key="2">
    <source>
        <dbReference type="ARBA" id="ARBA00006921"/>
    </source>
</evidence>
<keyword evidence="8" id="KW-1185">Reference proteome</keyword>
<evidence type="ECO:0000256" key="3">
    <source>
        <dbReference type="ARBA" id="ARBA00022692"/>
    </source>
</evidence>
<dbReference type="Pfam" id="PF04145">
    <property type="entry name" value="Ctr"/>
    <property type="match status" value="1"/>
</dbReference>